<comment type="caution">
    <text evidence="1">The sequence shown here is derived from an EMBL/GenBank/DDBJ whole genome shotgun (WGS) entry which is preliminary data.</text>
</comment>
<proteinExistence type="predicted"/>
<dbReference type="AlphaFoldDB" id="A0A5J4V0R9"/>
<dbReference type="OrthoDB" id="6083831at2759"/>
<protein>
    <submittedName>
        <fullName evidence="1">Uncharacterized protein</fullName>
    </submittedName>
</protein>
<dbReference type="Proteomes" id="UP000324800">
    <property type="component" value="Unassembled WGS sequence"/>
</dbReference>
<evidence type="ECO:0000313" key="1">
    <source>
        <dbReference type="EMBL" id="KAA6376319.1"/>
    </source>
</evidence>
<reference evidence="1 2" key="1">
    <citation type="submission" date="2019-03" db="EMBL/GenBank/DDBJ databases">
        <title>Single cell metagenomics reveals metabolic interactions within the superorganism composed of flagellate Streblomastix strix and complex community of Bacteroidetes bacteria on its surface.</title>
        <authorList>
            <person name="Treitli S.C."/>
            <person name="Kolisko M."/>
            <person name="Husnik F."/>
            <person name="Keeling P."/>
            <person name="Hampl V."/>
        </authorList>
    </citation>
    <scope>NUCLEOTIDE SEQUENCE [LARGE SCALE GENOMIC DNA]</scope>
    <source>
        <strain evidence="1">ST1C</strain>
    </source>
</reference>
<name>A0A5J4V0R9_9EUKA</name>
<gene>
    <name evidence="1" type="ORF">EZS28_028155</name>
</gene>
<accession>A0A5J4V0R9</accession>
<dbReference type="EMBL" id="SNRW01010605">
    <property type="protein sequence ID" value="KAA6376319.1"/>
    <property type="molecule type" value="Genomic_DNA"/>
</dbReference>
<organism evidence="1 2">
    <name type="scientific">Streblomastix strix</name>
    <dbReference type="NCBI Taxonomy" id="222440"/>
    <lineage>
        <taxon>Eukaryota</taxon>
        <taxon>Metamonada</taxon>
        <taxon>Preaxostyla</taxon>
        <taxon>Oxymonadida</taxon>
        <taxon>Streblomastigidae</taxon>
        <taxon>Streblomastix</taxon>
    </lineage>
</organism>
<sequence length="75" mass="8982">MKFDKLQGIIIAPIWPRQSWNTELKTVRTKYLFLELSDRILEIGQKMKDKDLKFPTNNVSTFLLDLSQTQEEIYY</sequence>
<evidence type="ECO:0000313" key="2">
    <source>
        <dbReference type="Proteomes" id="UP000324800"/>
    </source>
</evidence>